<proteinExistence type="predicted"/>
<reference evidence="2" key="2">
    <citation type="submission" date="2023-04" db="EMBL/GenBank/DDBJ databases">
        <authorList>
            <person name="Bruccoleri R.E."/>
            <person name="Oakeley E.J."/>
            <person name="Faust A.-M."/>
            <person name="Dessus-Babus S."/>
            <person name="Altorfer M."/>
            <person name="Burckhardt D."/>
            <person name="Oertli M."/>
            <person name="Naumann U."/>
            <person name="Petersen F."/>
            <person name="Wong J."/>
        </authorList>
    </citation>
    <scope>NUCLEOTIDE SEQUENCE</scope>
    <source>
        <strain evidence="2">GSM-AAB239-AS_SAM_17_03QT</strain>
        <tissue evidence="2">Leaf</tissue>
    </source>
</reference>
<dbReference type="EMBL" id="JANAVB010042618">
    <property type="protein sequence ID" value="KAJ6793993.1"/>
    <property type="molecule type" value="Genomic_DNA"/>
</dbReference>
<sequence>MSPPLLPQPQHLPLQGEIPAGQQASRSGFENILPSIIHRQPKAPQKALDTRCRRKFYLAGFVRRRQTETTFFSQNTTLFLTKQMKKNIRGGIKEDKGERKQWRRSQLRIEPPAAPQTCQERPSRRLPCQSPMFCGYHFSSNQCWRHQEAS</sequence>
<name>A0AAX6DQC9_IRIPA</name>
<dbReference type="AlphaFoldDB" id="A0AAX6DQC9"/>
<gene>
    <name evidence="2" type="ORF">M6B38_233405</name>
</gene>
<evidence type="ECO:0000313" key="3">
    <source>
        <dbReference type="Proteomes" id="UP001140949"/>
    </source>
</evidence>
<organism evidence="2 3">
    <name type="scientific">Iris pallida</name>
    <name type="common">Sweet iris</name>
    <dbReference type="NCBI Taxonomy" id="29817"/>
    <lineage>
        <taxon>Eukaryota</taxon>
        <taxon>Viridiplantae</taxon>
        <taxon>Streptophyta</taxon>
        <taxon>Embryophyta</taxon>
        <taxon>Tracheophyta</taxon>
        <taxon>Spermatophyta</taxon>
        <taxon>Magnoliopsida</taxon>
        <taxon>Liliopsida</taxon>
        <taxon>Asparagales</taxon>
        <taxon>Iridaceae</taxon>
        <taxon>Iridoideae</taxon>
        <taxon>Irideae</taxon>
        <taxon>Iris</taxon>
    </lineage>
</organism>
<keyword evidence="3" id="KW-1185">Reference proteome</keyword>
<evidence type="ECO:0000313" key="2">
    <source>
        <dbReference type="EMBL" id="KAJ6793993.1"/>
    </source>
</evidence>
<accession>A0AAX6DQC9</accession>
<protein>
    <submittedName>
        <fullName evidence="2">Meiotic recombination protein DMC1-like protein</fullName>
    </submittedName>
</protein>
<reference evidence="2" key="1">
    <citation type="journal article" date="2023" name="GigaByte">
        <title>Genome assembly of the bearded iris, Iris pallida Lam.</title>
        <authorList>
            <person name="Bruccoleri R.E."/>
            <person name="Oakeley E.J."/>
            <person name="Faust A.M.E."/>
            <person name="Altorfer M."/>
            <person name="Dessus-Babus S."/>
            <person name="Burckhardt D."/>
            <person name="Oertli M."/>
            <person name="Naumann U."/>
            <person name="Petersen F."/>
            <person name="Wong J."/>
        </authorList>
    </citation>
    <scope>NUCLEOTIDE SEQUENCE</scope>
    <source>
        <strain evidence="2">GSM-AAB239-AS_SAM_17_03QT</strain>
    </source>
</reference>
<feature type="region of interest" description="Disordered" evidence="1">
    <location>
        <begin position="89"/>
        <end position="122"/>
    </location>
</feature>
<feature type="compositionally biased region" description="Basic and acidic residues" evidence="1">
    <location>
        <begin position="91"/>
        <end position="100"/>
    </location>
</feature>
<dbReference type="Proteomes" id="UP001140949">
    <property type="component" value="Unassembled WGS sequence"/>
</dbReference>
<comment type="caution">
    <text evidence="2">The sequence shown here is derived from an EMBL/GenBank/DDBJ whole genome shotgun (WGS) entry which is preliminary data.</text>
</comment>
<evidence type="ECO:0000256" key="1">
    <source>
        <dbReference type="SAM" id="MobiDB-lite"/>
    </source>
</evidence>